<comment type="similarity">
    <text evidence="5">Belongs to the class-II pyridoxal-phosphate-dependent aminotransferase family. MalY/PatB cystathionine beta-lyase subfamily.</text>
</comment>
<dbReference type="Gene3D" id="3.90.1150.10">
    <property type="entry name" value="Aspartate Aminotransferase, domain 1"/>
    <property type="match status" value="1"/>
</dbReference>
<evidence type="ECO:0000313" key="7">
    <source>
        <dbReference type="EMBL" id="EKC78668.1"/>
    </source>
</evidence>
<dbReference type="PANTHER" id="PTHR43525">
    <property type="entry name" value="PROTEIN MALY"/>
    <property type="match status" value="1"/>
</dbReference>
<sequence length="321" mass="35729">MPSRSGAGFCAATGWAPEREWIHPVTGVIPALSAILRAMTRPGDKVLIQPPVYNHFYIAIANSGCTPEESNLVLDGNRYRIDFEDLERRAADPAVKLMLLCNPHNPAGRVWTPDELRRIGEICLRHDLFIIADEIHCELVMPGFRYTPFASLDERFRQHSVTCTSPSKAFNLAGLQVANIFAADPDTRGRIVRALEINETGMISPFAIEALMAAYNEGDAWLDALNEYLWGNYVELRDHFAARLPQFPVLPLEGTYLVWIDCRAAGLSSAELDRRLTAEARVRINPGAMYGAAGEGFIRVNIACPRALLREGIKRITDLLI</sequence>
<evidence type="ECO:0000256" key="1">
    <source>
        <dbReference type="ARBA" id="ARBA00001933"/>
    </source>
</evidence>
<dbReference type="Gene3D" id="3.40.640.10">
    <property type="entry name" value="Type I PLP-dependent aspartate aminotransferase-like (Major domain)"/>
    <property type="match status" value="1"/>
</dbReference>
<evidence type="ECO:0000256" key="4">
    <source>
        <dbReference type="ARBA" id="ARBA00023239"/>
    </source>
</evidence>
<dbReference type="GO" id="GO:0047804">
    <property type="term" value="F:cysteine-S-conjugate beta-lyase activity"/>
    <property type="evidence" value="ECO:0007669"/>
    <property type="project" value="UniProtKB-EC"/>
</dbReference>
<feature type="domain" description="Aminotransferase class I/classII large" evidence="6">
    <location>
        <begin position="25"/>
        <end position="316"/>
    </location>
</feature>
<dbReference type="InterPro" id="IPR015421">
    <property type="entry name" value="PyrdxlP-dep_Trfase_major"/>
</dbReference>
<keyword evidence="3" id="KW-0663">Pyridoxal phosphate</keyword>
<gene>
    <name evidence="7" type="ORF">LEA_03245</name>
</gene>
<dbReference type="EMBL" id="AJWY01002158">
    <property type="protein sequence ID" value="EKC78668.1"/>
    <property type="molecule type" value="Genomic_DNA"/>
</dbReference>
<dbReference type="InterPro" id="IPR004839">
    <property type="entry name" value="Aminotransferase_I/II_large"/>
</dbReference>
<dbReference type="InterPro" id="IPR051798">
    <property type="entry name" value="Class-II_PLP-Dep_Aminotrans"/>
</dbReference>
<dbReference type="SUPFAM" id="SSF53383">
    <property type="entry name" value="PLP-dependent transferases"/>
    <property type="match status" value="1"/>
</dbReference>
<proteinExistence type="inferred from homology"/>
<dbReference type="AlphaFoldDB" id="K1U915"/>
<reference evidence="7" key="1">
    <citation type="journal article" date="2013" name="Environ. Microbiol.">
        <title>Microbiota from the distal guts of lean and obese adolescents exhibit partial functional redundancy besides clear differences in community structure.</title>
        <authorList>
            <person name="Ferrer M."/>
            <person name="Ruiz A."/>
            <person name="Lanza F."/>
            <person name="Haange S.B."/>
            <person name="Oberbach A."/>
            <person name="Till H."/>
            <person name="Bargiela R."/>
            <person name="Campoy C."/>
            <person name="Segura M.T."/>
            <person name="Richter M."/>
            <person name="von Bergen M."/>
            <person name="Seifert J."/>
            <person name="Suarez A."/>
        </authorList>
    </citation>
    <scope>NUCLEOTIDE SEQUENCE</scope>
</reference>
<dbReference type="EC" id="4.4.1.13" evidence="2"/>
<evidence type="ECO:0000256" key="3">
    <source>
        <dbReference type="ARBA" id="ARBA00022898"/>
    </source>
</evidence>
<dbReference type="CDD" id="cd00609">
    <property type="entry name" value="AAT_like"/>
    <property type="match status" value="1"/>
</dbReference>
<dbReference type="GO" id="GO:0030170">
    <property type="term" value="F:pyridoxal phosphate binding"/>
    <property type="evidence" value="ECO:0007669"/>
    <property type="project" value="InterPro"/>
</dbReference>
<evidence type="ECO:0000259" key="6">
    <source>
        <dbReference type="Pfam" id="PF00155"/>
    </source>
</evidence>
<keyword evidence="4" id="KW-0456">Lyase</keyword>
<comment type="caution">
    <text evidence="7">The sequence shown here is derived from an EMBL/GenBank/DDBJ whole genome shotgun (WGS) entry which is preliminary data.</text>
</comment>
<protein>
    <recommendedName>
        <fullName evidence="2">cysteine-S-conjugate beta-lyase</fullName>
        <ecNumber evidence="2">4.4.1.13</ecNumber>
    </recommendedName>
</protein>
<evidence type="ECO:0000256" key="2">
    <source>
        <dbReference type="ARBA" id="ARBA00012224"/>
    </source>
</evidence>
<dbReference type="InterPro" id="IPR015422">
    <property type="entry name" value="PyrdxlP-dep_Trfase_small"/>
</dbReference>
<dbReference type="InterPro" id="IPR015424">
    <property type="entry name" value="PyrdxlP-dep_Trfase"/>
</dbReference>
<comment type="cofactor">
    <cofactor evidence="1">
        <name>pyridoxal 5'-phosphate</name>
        <dbReference type="ChEBI" id="CHEBI:597326"/>
    </cofactor>
</comment>
<dbReference type="Pfam" id="PF00155">
    <property type="entry name" value="Aminotran_1_2"/>
    <property type="match status" value="1"/>
</dbReference>
<dbReference type="PANTHER" id="PTHR43525:SF1">
    <property type="entry name" value="PROTEIN MALY"/>
    <property type="match status" value="1"/>
</dbReference>
<accession>K1U915</accession>
<name>K1U915_9ZZZZ</name>
<organism evidence="7">
    <name type="scientific">human gut metagenome</name>
    <dbReference type="NCBI Taxonomy" id="408170"/>
    <lineage>
        <taxon>unclassified sequences</taxon>
        <taxon>metagenomes</taxon>
        <taxon>organismal metagenomes</taxon>
    </lineage>
</organism>
<evidence type="ECO:0000256" key="5">
    <source>
        <dbReference type="ARBA" id="ARBA00037974"/>
    </source>
</evidence>